<evidence type="ECO:0000256" key="1">
    <source>
        <dbReference type="ARBA" id="ARBA00022741"/>
    </source>
</evidence>
<accession>A0A0F7SN70</accession>
<dbReference type="Pfam" id="PF00271">
    <property type="entry name" value="Helicase_C"/>
    <property type="match status" value="1"/>
</dbReference>
<dbReference type="SMART" id="SM00487">
    <property type="entry name" value="DEXDc"/>
    <property type="match status" value="1"/>
</dbReference>
<dbReference type="Gene3D" id="3.40.50.10810">
    <property type="entry name" value="Tandem AAA-ATPase domain"/>
    <property type="match status" value="1"/>
</dbReference>
<dbReference type="SMART" id="SM00490">
    <property type="entry name" value="HELICc"/>
    <property type="match status" value="1"/>
</dbReference>
<dbReference type="PROSITE" id="PS51194">
    <property type="entry name" value="HELICASE_CTER"/>
    <property type="match status" value="1"/>
</dbReference>
<proteinExistence type="predicted"/>
<dbReference type="AlphaFoldDB" id="A0A0F7SN70"/>
<dbReference type="PROSITE" id="PS51192">
    <property type="entry name" value="HELICASE_ATP_BIND_1"/>
    <property type="match status" value="1"/>
</dbReference>
<feature type="region of interest" description="Disordered" evidence="4">
    <location>
        <begin position="1027"/>
        <end position="1051"/>
    </location>
</feature>
<feature type="domain" description="Helicase ATP-binding" evidence="5">
    <location>
        <begin position="524"/>
        <end position="681"/>
    </location>
</feature>
<feature type="compositionally biased region" description="Polar residues" evidence="4">
    <location>
        <begin position="92"/>
        <end position="117"/>
    </location>
</feature>
<feature type="region of interest" description="Disordered" evidence="4">
    <location>
        <begin position="277"/>
        <end position="355"/>
    </location>
</feature>
<keyword evidence="1" id="KW-0547">Nucleotide-binding</keyword>
<feature type="compositionally biased region" description="Low complexity" evidence="4">
    <location>
        <begin position="40"/>
        <end position="63"/>
    </location>
</feature>
<evidence type="ECO:0000256" key="3">
    <source>
        <dbReference type="ARBA" id="ARBA00022840"/>
    </source>
</evidence>
<evidence type="ECO:0000256" key="4">
    <source>
        <dbReference type="SAM" id="MobiDB-lite"/>
    </source>
</evidence>
<dbReference type="Pfam" id="PF00176">
    <property type="entry name" value="SNF2-rel_dom"/>
    <property type="match status" value="1"/>
</dbReference>
<dbReference type="CDD" id="cd18793">
    <property type="entry name" value="SF2_C_SNF"/>
    <property type="match status" value="1"/>
</dbReference>
<dbReference type="Gene3D" id="3.40.50.300">
    <property type="entry name" value="P-loop containing nucleotide triphosphate hydrolases"/>
    <property type="match status" value="1"/>
</dbReference>
<name>A0A0F7SN70_PHARH</name>
<feature type="region of interest" description="Disordered" evidence="4">
    <location>
        <begin position="1"/>
        <end position="160"/>
    </location>
</feature>
<dbReference type="InterPro" id="IPR027417">
    <property type="entry name" value="P-loop_NTPase"/>
</dbReference>
<dbReference type="InterPro" id="IPR038718">
    <property type="entry name" value="SNF2-like_sf"/>
</dbReference>
<dbReference type="InterPro" id="IPR049730">
    <property type="entry name" value="SNF2/RAD54-like_C"/>
</dbReference>
<dbReference type="PANTHER" id="PTHR10799">
    <property type="entry name" value="SNF2/RAD54 HELICASE FAMILY"/>
    <property type="match status" value="1"/>
</dbReference>
<dbReference type="GO" id="GO:0016787">
    <property type="term" value="F:hydrolase activity"/>
    <property type="evidence" value="ECO:0007669"/>
    <property type="project" value="UniProtKB-KW"/>
</dbReference>
<evidence type="ECO:0000259" key="6">
    <source>
        <dbReference type="PROSITE" id="PS51194"/>
    </source>
</evidence>
<reference evidence="7" key="1">
    <citation type="submission" date="2014-08" db="EMBL/GenBank/DDBJ databases">
        <authorList>
            <person name="Sharma Rahul"/>
            <person name="Thines Marco"/>
        </authorList>
    </citation>
    <scope>NUCLEOTIDE SEQUENCE</scope>
</reference>
<feature type="compositionally biased region" description="Low complexity" evidence="4">
    <location>
        <begin position="308"/>
        <end position="323"/>
    </location>
</feature>
<feature type="domain" description="Helicase C-terminal" evidence="6">
    <location>
        <begin position="884"/>
        <end position="1049"/>
    </location>
</feature>
<feature type="compositionally biased region" description="Low complexity" evidence="4">
    <location>
        <begin position="21"/>
        <end position="31"/>
    </location>
</feature>
<feature type="compositionally biased region" description="Acidic residues" evidence="4">
    <location>
        <begin position="327"/>
        <end position="337"/>
    </location>
</feature>
<evidence type="ECO:0000256" key="2">
    <source>
        <dbReference type="ARBA" id="ARBA00022801"/>
    </source>
</evidence>
<dbReference type="SUPFAM" id="SSF52540">
    <property type="entry name" value="P-loop containing nucleoside triphosphate hydrolases"/>
    <property type="match status" value="2"/>
</dbReference>
<keyword evidence="2" id="KW-0378">Hydrolase</keyword>
<feature type="compositionally biased region" description="Low complexity" evidence="4">
    <location>
        <begin position="142"/>
        <end position="154"/>
    </location>
</feature>
<dbReference type="InterPro" id="IPR001650">
    <property type="entry name" value="Helicase_C-like"/>
</dbReference>
<evidence type="ECO:0000259" key="5">
    <source>
        <dbReference type="PROSITE" id="PS51192"/>
    </source>
</evidence>
<evidence type="ECO:0000313" key="7">
    <source>
        <dbReference type="EMBL" id="CED82045.1"/>
    </source>
</evidence>
<organism evidence="7">
    <name type="scientific">Phaffia rhodozyma</name>
    <name type="common">Yeast</name>
    <name type="synonym">Xanthophyllomyces dendrorhous</name>
    <dbReference type="NCBI Taxonomy" id="264483"/>
    <lineage>
        <taxon>Eukaryota</taxon>
        <taxon>Fungi</taxon>
        <taxon>Dikarya</taxon>
        <taxon>Basidiomycota</taxon>
        <taxon>Agaricomycotina</taxon>
        <taxon>Tremellomycetes</taxon>
        <taxon>Cystofilobasidiales</taxon>
        <taxon>Mrakiaceae</taxon>
        <taxon>Phaffia</taxon>
    </lineage>
</organism>
<feature type="compositionally biased region" description="Acidic residues" evidence="4">
    <location>
        <begin position="1032"/>
        <end position="1046"/>
    </location>
</feature>
<keyword evidence="3" id="KW-0067">ATP-binding</keyword>
<dbReference type="EMBL" id="LN483124">
    <property type="protein sequence ID" value="CED82045.1"/>
    <property type="molecule type" value="Genomic_DNA"/>
</dbReference>
<dbReference type="InterPro" id="IPR014001">
    <property type="entry name" value="Helicase_ATP-bd"/>
</dbReference>
<dbReference type="GO" id="GO:0005524">
    <property type="term" value="F:ATP binding"/>
    <property type="evidence" value="ECO:0007669"/>
    <property type="project" value="InterPro"/>
</dbReference>
<feature type="compositionally biased region" description="Polar residues" evidence="4">
    <location>
        <begin position="126"/>
        <end position="141"/>
    </location>
</feature>
<dbReference type="InterPro" id="IPR000330">
    <property type="entry name" value="SNF2_N"/>
</dbReference>
<sequence>MSSRADALARLKASRQKKDSSPSVSSVDSQSFNPAVSSKNNSSRFFPSQSNSSSSSLNGNQPNVLVLNSSSPVKTKGFLDYDDDEPIPRSSAYRSQPPSIINQHASSSSSTPASYTQDYIPRPFKRQNTSSRESSTKPNPFSSSAPSPAHSSSSTRPGTSAVRAKVIAMKLGDSGEVIDVDQSSDELATEDFPALSDLIRPSGSNFKGKRIVSNGSDGGGEDNETMAEFINDDPVSINRFASIFSHIPKKRVERVLRENGMESSKAADILIGLSGNDDEIRHVPKSSTMKKQSAIYANRKVSDGGGARIQSGSQSTSRSSRNRVSLDDSDAESDDDFGGSSRKGRGMQKWTRDEDAEEQSALDWFNSCDHQELLNVTSCSPDQATIIVSLRPFESVDDLRTKMTKKKGVSPRLFESYIELMLGYHKVDAVLKGCEMVGAELELAMSAFTNSQTKKEGSDPNANGNGKGALGIVHAEVDVEQALKVETDPERRKALKGYIQKQPESFTEGILLKDYQLFGLNWLNLLHSKGLSCILADEMGLGKTIQVIAFLAHLKERGKPGPHLIIVPASTLENWAREFNKFCPSIEVQTYYGPAGERRDLAYQFMEDENLDVVITTYQIAAGSNKDDKKFLKKMGFKSAVFDEGHQLKNYKSARYIGLMSLPELVSILNFILPDYFEDAEDSLRAIFKVSTDSHASLLSKQRVSRAQKMMKPFVLRRRKNQVLKDLPKKIVRVEWCKMTESQSQLYRESEISSSKLLKTLADDAETKKKEKTRKRVRDDLEIDNGPVVEKKTGDSGTNVLMNLRKAANHPLLFRSHYSDEKLKVLAKDIMKEPEHMASDYNLIIEDMEIMSDAELHHMCEMYKATRKHSLPPECFLGSGKVLMLKKIIEDCQAEGKRILVFSMFTQVLDILKKVLDQLGVKWIKLTGETKVDERQSLVDEFTNDTSIQVFLLSTLAGGMGINLTAASVVVLYDQGFNPHNEKQAADRAYRIGQTKDVEVITLLSPGTIDEDINDLALSKLKLDDAVAGRGEDEESAEAEGNDELEKESRVKASLLSTLRNKLGTKLEDSGK</sequence>
<protein>
    <submittedName>
        <fullName evidence="7">SNF2 family DNA-dependent ATPase</fullName>
    </submittedName>
</protein>